<evidence type="ECO:0000313" key="1">
    <source>
        <dbReference type="EMBL" id="KAG8655847.1"/>
    </source>
</evidence>
<accession>A0ACB7HSS4</accession>
<dbReference type="Proteomes" id="UP000091857">
    <property type="component" value="Chromosome 4"/>
</dbReference>
<organism evidence="1 2">
    <name type="scientific">Manihot esculenta</name>
    <name type="common">Cassava</name>
    <name type="synonym">Jatropha manihot</name>
    <dbReference type="NCBI Taxonomy" id="3983"/>
    <lineage>
        <taxon>Eukaryota</taxon>
        <taxon>Viridiplantae</taxon>
        <taxon>Streptophyta</taxon>
        <taxon>Embryophyta</taxon>
        <taxon>Tracheophyta</taxon>
        <taxon>Spermatophyta</taxon>
        <taxon>Magnoliopsida</taxon>
        <taxon>eudicotyledons</taxon>
        <taxon>Gunneridae</taxon>
        <taxon>Pentapetalae</taxon>
        <taxon>rosids</taxon>
        <taxon>fabids</taxon>
        <taxon>Malpighiales</taxon>
        <taxon>Euphorbiaceae</taxon>
        <taxon>Crotonoideae</taxon>
        <taxon>Manihoteae</taxon>
        <taxon>Manihot</taxon>
    </lineage>
</organism>
<sequence length="216" mass="24938">MDSGIGYRFHPTDEELVNHYLRLKMLGYDDQVQEIPEVNLLDFEPWDLPHIEHPEAAIANNSNDQVWYFFCPRNYKYSNSNRAKRTTNAGYWKVTSKDRRINENGIKKTLVFYQGRPKGVKTNWVMHEYNPTFGFRTQRDLVLCKLKRRPDDADDVDDVPTQEEGGSSTMVASASGNNAADEDSSQLQAYMDSLGGINETDYNLNSAMQWPTNYYN</sequence>
<reference evidence="2" key="1">
    <citation type="journal article" date="2016" name="Nat. Biotechnol.">
        <title>Sequencing wild and cultivated cassava and related species reveals extensive interspecific hybridization and genetic diversity.</title>
        <authorList>
            <person name="Bredeson J.V."/>
            <person name="Lyons J.B."/>
            <person name="Prochnik S.E."/>
            <person name="Wu G.A."/>
            <person name="Ha C.M."/>
            <person name="Edsinger-Gonzales E."/>
            <person name="Grimwood J."/>
            <person name="Schmutz J."/>
            <person name="Rabbi I.Y."/>
            <person name="Egesi C."/>
            <person name="Nauluvula P."/>
            <person name="Lebot V."/>
            <person name="Ndunguru J."/>
            <person name="Mkamilo G."/>
            <person name="Bart R.S."/>
            <person name="Setter T.L."/>
            <person name="Gleadow R.M."/>
            <person name="Kulakow P."/>
            <person name="Ferguson M.E."/>
            <person name="Rounsley S."/>
            <person name="Rokhsar D.S."/>
        </authorList>
    </citation>
    <scope>NUCLEOTIDE SEQUENCE [LARGE SCALE GENOMIC DNA]</scope>
    <source>
        <strain evidence="2">cv. AM560-2</strain>
    </source>
</reference>
<name>A0ACB7HSS4_MANES</name>
<evidence type="ECO:0000313" key="2">
    <source>
        <dbReference type="Proteomes" id="UP000091857"/>
    </source>
</evidence>
<dbReference type="EMBL" id="CM004390">
    <property type="protein sequence ID" value="KAG8655847.1"/>
    <property type="molecule type" value="Genomic_DNA"/>
</dbReference>
<proteinExistence type="predicted"/>
<keyword evidence="2" id="KW-1185">Reference proteome</keyword>
<protein>
    <submittedName>
        <fullName evidence="1">Uncharacterized protein</fullName>
    </submittedName>
</protein>
<comment type="caution">
    <text evidence="1">The sequence shown here is derived from an EMBL/GenBank/DDBJ whole genome shotgun (WGS) entry which is preliminary data.</text>
</comment>
<gene>
    <name evidence="1" type="ORF">MANES_04G078866v8</name>
</gene>